<dbReference type="CDD" id="cd16439">
    <property type="entry name" value="beta_Kdo_transferase_KpsC_2"/>
    <property type="match status" value="1"/>
</dbReference>
<dbReference type="Proteomes" id="UP000192907">
    <property type="component" value="Unassembled WGS sequence"/>
</dbReference>
<protein>
    <submittedName>
        <fullName evidence="1">Capsular polysaccharide export protein</fullName>
    </submittedName>
</protein>
<gene>
    <name evidence="1" type="ORF">SAMN06296036_11210</name>
</gene>
<sequence length="675" mass="76914">MKRYLTLSKGIRNFKALETFLGGRVDYGWPKSLRFKVLTWGRKIEADRGEQLSRITGRGLIRLEDGFFAYQLHPSLGSPRLSLIADPVGIYYDASRPSQLEDLLNQSAGLNREQLARTKGILATIKEEALSKYNHQSLCRDQDLDQAHDRKRILIVDQTFGDRSVYYSGASAQDFKAMVAAAVRENPEAQIFAKIHPDVKLGTKKGYLKDFLPDNVTLIDRDLNPVYLLGQVDHVYTVSSQVGFEALLLGKSVTCFGVPFYAGWGLTDDRRTCERRKNKLSIEQLAYHTLVDYCLYVDPVKDCLCEIEDTLDLLKQKEPMKIRHYDKIYALGLSFWKRCFMPFYLRPHVKKLRFIRQVKSLSRATSGAAVLVWGYQHEKDVALARSKGYQILRIEDGFIRSVGLGTDLKRPSSLVIEEQELYYHGSKESRLESILARQTFSPSILQRAEKLIETIKQSKVTKYNVGAQDDVLFTRGEHDSRTVRLVVGQVPGDASLKLGGVDCFGDAGLLRFVRDQFPDSFIVYKPHPDTISGNRSKASVPENLYDVMLVNQSIIKCFAACDAVHVLTSLAGFEALIHGKQVFTYGMPFYAGWGLTIDRHQRKERSRDLSLAELVAGTLIFYPHYFSWSKRAVSSVESIIDEIRTDMEKNVTQNQKSGINRWWTKLRYFKEALLY</sequence>
<name>A0A1Y6C726_9BACT</name>
<dbReference type="EMBL" id="FWZT01000012">
    <property type="protein sequence ID" value="SMF39493.1"/>
    <property type="molecule type" value="Genomic_DNA"/>
</dbReference>
<organism evidence="1 2">
    <name type="scientific">Pseudobacteriovorax antillogorgiicola</name>
    <dbReference type="NCBI Taxonomy" id="1513793"/>
    <lineage>
        <taxon>Bacteria</taxon>
        <taxon>Pseudomonadati</taxon>
        <taxon>Bdellovibrionota</taxon>
        <taxon>Oligoflexia</taxon>
        <taxon>Oligoflexales</taxon>
        <taxon>Pseudobacteriovoracaceae</taxon>
        <taxon>Pseudobacteriovorax</taxon>
    </lineage>
</organism>
<dbReference type="RefSeq" id="WP_132320304.1">
    <property type="nucleotide sequence ID" value="NZ_FWZT01000012.1"/>
</dbReference>
<dbReference type="OrthoDB" id="543755at2"/>
<accession>A0A1Y6C726</accession>
<dbReference type="GO" id="GO:0015774">
    <property type="term" value="P:polysaccharide transport"/>
    <property type="evidence" value="ECO:0007669"/>
    <property type="project" value="InterPro"/>
</dbReference>
<dbReference type="GO" id="GO:0000271">
    <property type="term" value="P:polysaccharide biosynthetic process"/>
    <property type="evidence" value="ECO:0007669"/>
    <property type="project" value="InterPro"/>
</dbReference>
<proteinExistence type="predicted"/>
<dbReference type="Pfam" id="PF05159">
    <property type="entry name" value="Capsule_synth"/>
    <property type="match status" value="2"/>
</dbReference>
<keyword evidence="2" id="KW-1185">Reference proteome</keyword>
<evidence type="ECO:0000313" key="1">
    <source>
        <dbReference type="EMBL" id="SMF39493.1"/>
    </source>
</evidence>
<dbReference type="STRING" id="1513793.SAMN06296036_11210"/>
<dbReference type="InterPro" id="IPR007833">
    <property type="entry name" value="Capsule_polysaccharide_synth"/>
</dbReference>
<evidence type="ECO:0000313" key="2">
    <source>
        <dbReference type="Proteomes" id="UP000192907"/>
    </source>
</evidence>
<reference evidence="2" key="1">
    <citation type="submission" date="2017-04" db="EMBL/GenBank/DDBJ databases">
        <authorList>
            <person name="Varghese N."/>
            <person name="Submissions S."/>
        </authorList>
    </citation>
    <scope>NUCLEOTIDE SEQUENCE [LARGE SCALE GENOMIC DNA]</scope>
    <source>
        <strain evidence="2">RKEM611</strain>
    </source>
</reference>
<dbReference type="CDD" id="cd16440">
    <property type="entry name" value="beta_Kdo_transferase_KpsC_1"/>
    <property type="match status" value="1"/>
</dbReference>
<dbReference type="AlphaFoldDB" id="A0A1Y6C726"/>